<dbReference type="EMBL" id="MU006813">
    <property type="protein sequence ID" value="KAF2634831.1"/>
    <property type="molecule type" value="Genomic_DNA"/>
</dbReference>
<reference evidence="1" key="1">
    <citation type="journal article" date="2020" name="Stud. Mycol.">
        <title>101 Dothideomycetes genomes: a test case for predicting lifestyles and emergence of pathogens.</title>
        <authorList>
            <person name="Haridas S."/>
            <person name="Albert R."/>
            <person name="Binder M."/>
            <person name="Bloem J."/>
            <person name="Labutti K."/>
            <person name="Salamov A."/>
            <person name="Andreopoulos B."/>
            <person name="Baker S."/>
            <person name="Barry K."/>
            <person name="Bills G."/>
            <person name="Bluhm B."/>
            <person name="Cannon C."/>
            <person name="Castanera R."/>
            <person name="Culley D."/>
            <person name="Daum C."/>
            <person name="Ezra D."/>
            <person name="Gonzalez J."/>
            <person name="Henrissat B."/>
            <person name="Kuo A."/>
            <person name="Liang C."/>
            <person name="Lipzen A."/>
            <person name="Lutzoni F."/>
            <person name="Magnuson J."/>
            <person name="Mondo S."/>
            <person name="Nolan M."/>
            <person name="Ohm R."/>
            <person name="Pangilinan J."/>
            <person name="Park H.-J."/>
            <person name="Ramirez L."/>
            <person name="Alfaro M."/>
            <person name="Sun H."/>
            <person name="Tritt A."/>
            <person name="Yoshinaga Y."/>
            <person name="Zwiers L.-H."/>
            <person name="Turgeon B."/>
            <person name="Goodwin S."/>
            <person name="Spatafora J."/>
            <person name="Crous P."/>
            <person name="Grigoriev I."/>
        </authorList>
    </citation>
    <scope>NUCLEOTIDE SEQUENCE</scope>
    <source>
        <strain evidence="1">CBS 473.64</strain>
    </source>
</reference>
<name>A0A6A6RK54_9PLEO</name>
<gene>
    <name evidence="1" type="ORF">P280DRAFT_554215</name>
</gene>
<sequence length="175" mass="19069">MQTAGSLKIICTVVAQTPYRPGVQSTPFPSSEATARVNISTDAAFVDAEDSNKPRDSQLASWHYTPIPRTSNSNNTDWVAGFEKTFHPGFRAAFNGTRYKIDGWMGLYKGFGSIIGQNYVEWQQWRDYCVASPDSWNSTSRGGVVNTQGFNGGVVSGANGRNVTSHAPNAGYFVD</sequence>
<dbReference type="OrthoDB" id="3927857at2759"/>
<proteinExistence type="predicted"/>
<dbReference type="AlphaFoldDB" id="A0A6A6RK54"/>
<organism evidence="1 2">
    <name type="scientific">Massarina eburnea CBS 473.64</name>
    <dbReference type="NCBI Taxonomy" id="1395130"/>
    <lineage>
        <taxon>Eukaryota</taxon>
        <taxon>Fungi</taxon>
        <taxon>Dikarya</taxon>
        <taxon>Ascomycota</taxon>
        <taxon>Pezizomycotina</taxon>
        <taxon>Dothideomycetes</taxon>
        <taxon>Pleosporomycetidae</taxon>
        <taxon>Pleosporales</taxon>
        <taxon>Massarineae</taxon>
        <taxon>Massarinaceae</taxon>
        <taxon>Massarina</taxon>
    </lineage>
</organism>
<evidence type="ECO:0000313" key="1">
    <source>
        <dbReference type="EMBL" id="KAF2634831.1"/>
    </source>
</evidence>
<accession>A0A6A6RK54</accession>
<evidence type="ECO:0000313" key="2">
    <source>
        <dbReference type="Proteomes" id="UP000799753"/>
    </source>
</evidence>
<dbReference type="Proteomes" id="UP000799753">
    <property type="component" value="Unassembled WGS sequence"/>
</dbReference>
<keyword evidence="2" id="KW-1185">Reference proteome</keyword>
<protein>
    <submittedName>
        <fullName evidence="1">Uncharacterized protein</fullName>
    </submittedName>
</protein>